<feature type="region of interest" description="Disordered" evidence="1">
    <location>
        <begin position="128"/>
        <end position="149"/>
    </location>
</feature>
<keyword evidence="3" id="KW-1185">Reference proteome</keyword>
<reference evidence="2 3" key="1">
    <citation type="submission" date="2020-08" db="EMBL/GenBank/DDBJ databases">
        <title>Sequencing the genomes of 1000 actinobacteria strains.</title>
        <authorList>
            <person name="Klenk H.-P."/>
        </authorList>
    </citation>
    <scope>NUCLEOTIDE SEQUENCE [LARGE SCALE GENOMIC DNA]</scope>
    <source>
        <strain evidence="2 3">DSM 45362</strain>
    </source>
</reference>
<organism evidence="2 3">
    <name type="scientific">Allocatelliglobosispora scoriae</name>
    <dbReference type="NCBI Taxonomy" id="643052"/>
    <lineage>
        <taxon>Bacteria</taxon>
        <taxon>Bacillati</taxon>
        <taxon>Actinomycetota</taxon>
        <taxon>Actinomycetes</taxon>
        <taxon>Micromonosporales</taxon>
        <taxon>Micromonosporaceae</taxon>
        <taxon>Allocatelliglobosispora</taxon>
    </lineage>
</organism>
<dbReference type="AlphaFoldDB" id="A0A841BNZ6"/>
<proteinExistence type="predicted"/>
<evidence type="ECO:0000313" key="2">
    <source>
        <dbReference type="EMBL" id="MBB5868530.1"/>
    </source>
</evidence>
<feature type="region of interest" description="Disordered" evidence="1">
    <location>
        <begin position="47"/>
        <end position="82"/>
    </location>
</feature>
<name>A0A841BNZ6_9ACTN</name>
<comment type="caution">
    <text evidence="2">The sequence shown here is derived from an EMBL/GenBank/DDBJ whole genome shotgun (WGS) entry which is preliminary data.</text>
</comment>
<evidence type="ECO:0000313" key="3">
    <source>
        <dbReference type="Proteomes" id="UP000587527"/>
    </source>
</evidence>
<feature type="compositionally biased region" description="Polar residues" evidence="1">
    <location>
        <begin position="131"/>
        <end position="141"/>
    </location>
</feature>
<accession>A0A841BNZ6</accession>
<protein>
    <submittedName>
        <fullName evidence="2">Uncharacterized protein</fullName>
    </submittedName>
</protein>
<dbReference type="Proteomes" id="UP000587527">
    <property type="component" value="Unassembled WGS sequence"/>
</dbReference>
<dbReference type="EMBL" id="JACHMN010000002">
    <property type="protein sequence ID" value="MBB5868530.1"/>
    <property type="molecule type" value="Genomic_DNA"/>
</dbReference>
<feature type="compositionally biased region" description="Polar residues" evidence="1">
    <location>
        <begin position="65"/>
        <end position="74"/>
    </location>
</feature>
<sequence>MRAIDGDDPAAVLLASFLLIAHRLAEAVAVEVDKRVRSAYARAHRPAPEVRLIQLRPTARPHDSASPTDGSQPSARREPDHRWWVSPFTRLQPCGPGRSQRETVLILPFVNGPRGKPLRASTTVGLLAAPKSTTPSGNPIAQSHVDGEQ</sequence>
<gene>
    <name evidence="2" type="ORF">F4553_001909</name>
</gene>
<dbReference type="RefSeq" id="WP_184834549.1">
    <property type="nucleotide sequence ID" value="NZ_JACHMN010000002.1"/>
</dbReference>
<evidence type="ECO:0000256" key="1">
    <source>
        <dbReference type="SAM" id="MobiDB-lite"/>
    </source>
</evidence>